<name>A0A1N7S5X8_9BURK</name>
<sequence>MSAAGVSRIRRAATRVVAMERWGSEGVNRLIMEVRCARKRYVNRRYARCERCMSRASQ</sequence>
<reference evidence="1" key="1">
    <citation type="submission" date="2016-12" db="EMBL/GenBank/DDBJ databases">
        <authorList>
            <person name="Moulin L."/>
        </authorList>
    </citation>
    <scope>NUCLEOTIDE SEQUENCE [LARGE SCALE GENOMIC DNA]</scope>
    <source>
        <strain evidence="1">STM 7183</strain>
    </source>
</reference>
<dbReference type="AlphaFoldDB" id="A0A1N7S5X8"/>
<gene>
    <name evidence="1" type="ORF">BN2476_320298</name>
</gene>
<proteinExistence type="predicted"/>
<protein>
    <submittedName>
        <fullName evidence="1">Uncharacterized protein</fullName>
    </submittedName>
</protein>
<organism evidence="1 2">
    <name type="scientific">Paraburkholderia piptadeniae</name>
    <dbReference type="NCBI Taxonomy" id="1701573"/>
    <lineage>
        <taxon>Bacteria</taxon>
        <taxon>Pseudomonadati</taxon>
        <taxon>Pseudomonadota</taxon>
        <taxon>Betaproteobacteria</taxon>
        <taxon>Burkholderiales</taxon>
        <taxon>Burkholderiaceae</taxon>
        <taxon>Paraburkholderia</taxon>
    </lineage>
</organism>
<keyword evidence="2" id="KW-1185">Reference proteome</keyword>
<dbReference type="EMBL" id="CYGY02000032">
    <property type="protein sequence ID" value="SIT42768.1"/>
    <property type="molecule type" value="Genomic_DNA"/>
</dbReference>
<evidence type="ECO:0000313" key="2">
    <source>
        <dbReference type="Proteomes" id="UP000195569"/>
    </source>
</evidence>
<dbReference type="Proteomes" id="UP000195569">
    <property type="component" value="Unassembled WGS sequence"/>
</dbReference>
<evidence type="ECO:0000313" key="1">
    <source>
        <dbReference type="EMBL" id="SIT42768.1"/>
    </source>
</evidence>
<comment type="caution">
    <text evidence="1">The sequence shown here is derived from an EMBL/GenBank/DDBJ whole genome shotgun (WGS) entry which is preliminary data.</text>
</comment>
<accession>A0A1N7S5X8</accession>